<keyword evidence="11 15" id="KW-0135">Cellulose biosynthesis</keyword>
<evidence type="ECO:0000256" key="3">
    <source>
        <dbReference type="ARBA" id="ARBA00005186"/>
    </source>
</evidence>
<evidence type="ECO:0000256" key="8">
    <source>
        <dbReference type="ARBA" id="ARBA00022519"/>
    </source>
</evidence>
<keyword evidence="13 15" id="KW-0472">Membrane</keyword>
<keyword evidence="17" id="KW-1185">Reference proteome</keyword>
<dbReference type="Gene3D" id="2.60.120.260">
    <property type="entry name" value="Galactose-binding domain-like"/>
    <property type="match status" value="2"/>
</dbReference>
<name>A0A7X0DMQ7_NOVIT</name>
<comment type="pathway">
    <text evidence="3 15">Glycan metabolism; bacterial cellulose biosynthesis.</text>
</comment>
<proteinExistence type="inferred from homology"/>
<dbReference type="GO" id="GO:0030244">
    <property type="term" value="P:cellulose biosynthetic process"/>
    <property type="evidence" value="ECO:0007669"/>
    <property type="project" value="UniProtKB-KW"/>
</dbReference>
<gene>
    <name evidence="16" type="ORF">FHS48_002743</name>
</gene>
<evidence type="ECO:0000256" key="4">
    <source>
        <dbReference type="ARBA" id="ARBA00010714"/>
    </source>
</evidence>
<protein>
    <recommendedName>
        <fullName evidence="6 15">Cyclic di-GMP-binding protein</fullName>
    </recommendedName>
    <alternativeName>
        <fullName evidence="14 15">Cellulose synthase regulatory subunit</fullName>
    </alternativeName>
</protein>
<dbReference type="RefSeq" id="WP_184264120.1">
    <property type="nucleotide sequence ID" value="NZ_JACIIX010000010.1"/>
</dbReference>
<keyword evidence="8 15" id="KW-0997">Cell inner membrane</keyword>
<dbReference type="PRINTS" id="PR01440">
    <property type="entry name" value="CELLSNTHASEB"/>
</dbReference>
<keyword evidence="7 15" id="KW-1003">Cell membrane</keyword>
<comment type="caution">
    <text evidence="16">The sequence shown here is derived from an EMBL/GenBank/DDBJ whole genome shotgun (WGS) entry which is preliminary data.</text>
</comment>
<accession>A0A7X0DMQ7</accession>
<keyword evidence="12 15" id="KW-1133">Transmembrane helix</keyword>
<evidence type="ECO:0000256" key="6">
    <source>
        <dbReference type="ARBA" id="ARBA00021844"/>
    </source>
</evidence>
<evidence type="ECO:0000256" key="9">
    <source>
        <dbReference type="ARBA" id="ARBA00022636"/>
    </source>
</evidence>
<evidence type="ECO:0000256" key="7">
    <source>
        <dbReference type="ARBA" id="ARBA00022475"/>
    </source>
</evidence>
<dbReference type="PANTHER" id="PTHR39083:SF1">
    <property type="entry name" value="CYCLIC DI-GMP-BINDING PROTEIN"/>
    <property type="match status" value="1"/>
</dbReference>
<evidence type="ECO:0000256" key="2">
    <source>
        <dbReference type="ARBA" id="ARBA00004377"/>
    </source>
</evidence>
<evidence type="ECO:0000313" key="17">
    <source>
        <dbReference type="Proteomes" id="UP000544872"/>
    </source>
</evidence>
<dbReference type="PANTHER" id="PTHR39083">
    <property type="entry name" value="CYCLIC DI-GMP-BINDING PROTEIN"/>
    <property type="match status" value="1"/>
</dbReference>
<comment type="subcellular location">
    <subcellularLocation>
        <location evidence="2">Cell inner membrane</location>
        <topology evidence="2">Single-pass membrane protein</topology>
    </subcellularLocation>
</comment>
<evidence type="ECO:0000313" key="16">
    <source>
        <dbReference type="EMBL" id="MBB6211306.1"/>
    </source>
</evidence>
<evidence type="ECO:0000256" key="11">
    <source>
        <dbReference type="ARBA" id="ARBA00022916"/>
    </source>
</evidence>
<sequence length="761" mass="80536">MSNVSRPLTVLAAGIVLALSVVRPSLAQTAVPEGPAALSARLEDVTVRPKGAVPLSAFSPQPGLLRLRDEAGEQAFFIPLAATAVVRDMILTLRYTNSVALRPERSVLAVRLNEATLAQIRLDPAQPSGEARIRLPADGWRSGFNKLTLAVTQHYADSCEDSVAPELWTEVDLSQSFLSYDLGPLTRPLLLSDLSALFFPGLGGQREVTLLPPPGAGADRLRSQALPSVAQALALRRQFAPLEVRQRDWSGSGLPTDVSGAVQVVVGLPQDLAQVLPPQALPVVDGPKVAISGLGDGRARLLVTGRTEDEVIAAARSLTVMDDAQTPDSQATFPQGGLTAAPLPLDGRVSMIGGKSYRFQALGFRTATARGKGSHQISVPLPMAPDYYTYENAKVTLKLDFSYGAGMGAGSVLNFRVNDEQIHGHSMGNPDGGSFRDYLITFPVNLLKPGANALNIDISSQPPVSGGECVGSRGRHLLVQVSENSVITLPEAGRAAALPDLARFATSGYPYAGGDGRAAGAVYVGSADLIGPALTLIGRMAQVAHGPVDGLAVITGLPQPLPGQALVLATTAQLQRDDFAAWAASLSKIRSWPYRALQDLRTAATGPELSLGSLRGLISRADSGPAVPDGEWVQQKSSLGDRAVMTALRNPAGQDGALLTVVAAETPAVLAARIADLVGPGLWGQMRGDLIAWGQKDEALFSMQVSEPYQVGRDDPLLLLRLTLSTTPWYWLGGAVAVCGLITLLLWQMIRRRRKRFMETQ</sequence>
<dbReference type="UniPathway" id="UPA00694"/>
<dbReference type="GO" id="GO:0006011">
    <property type="term" value="P:UDP-alpha-D-glucose metabolic process"/>
    <property type="evidence" value="ECO:0007669"/>
    <property type="project" value="InterPro"/>
</dbReference>
<evidence type="ECO:0000256" key="15">
    <source>
        <dbReference type="RuleBase" id="RU365021"/>
    </source>
</evidence>
<reference evidence="16 17" key="1">
    <citation type="submission" date="2020-08" db="EMBL/GenBank/DDBJ databases">
        <title>Genomic Encyclopedia of Type Strains, Phase IV (KMG-IV): sequencing the most valuable type-strain genomes for metagenomic binning, comparative biology and taxonomic classification.</title>
        <authorList>
            <person name="Goeker M."/>
        </authorList>
    </citation>
    <scope>NUCLEOTIDE SEQUENCE [LARGE SCALE GENOMIC DNA]</scope>
    <source>
        <strain evidence="16 17">DSM 11590</strain>
    </source>
</reference>
<dbReference type="InterPro" id="IPR018513">
    <property type="entry name" value="Cell_synthase_bac"/>
</dbReference>
<evidence type="ECO:0000256" key="13">
    <source>
        <dbReference type="ARBA" id="ARBA00023136"/>
    </source>
</evidence>
<comment type="similarity">
    <text evidence="4 15">Belongs to the AcsB/BcsB family.</text>
</comment>
<dbReference type="Pfam" id="PF03170">
    <property type="entry name" value="BcsB"/>
    <property type="match status" value="1"/>
</dbReference>
<evidence type="ECO:0000256" key="5">
    <source>
        <dbReference type="ARBA" id="ARBA00011437"/>
    </source>
</evidence>
<organism evidence="16 17">
    <name type="scientific">Novispirillum itersonii</name>
    <name type="common">Aquaspirillum itersonii</name>
    <dbReference type="NCBI Taxonomy" id="189"/>
    <lineage>
        <taxon>Bacteria</taxon>
        <taxon>Pseudomonadati</taxon>
        <taxon>Pseudomonadota</taxon>
        <taxon>Alphaproteobacteria</taxon>
        <taxon>Rhodospirillales</taxon>
        <taxon>Novispirillaceae</taxon>
        <taxon>Novispirillum</taxon>
    </lineage>
</organism>
<dbReference type="InterPro" id="IPR003920">
    <property type="entry name" value="Cell_synth_B"/>
</dbReference>
<feature type="transmembrane region" description="Helical" evidence="15">
    <location>
        <begin position="729"/>
        <end position="747"/>
    </location>
</feature>
<keyword evidence="10 15" id="KW-0812">Transmembrane</keyword>
<dbReference type="AlphaFoldDB" id="A0A7X0DMQ7"/>
<dbReference type="Proteomes" id="UP000544872">
    <property type="component" value="Unassembled WGS sequence"/>
</dbReference>
<dbReference type="EMBL" id="JACIIX010000010">
    <property type="protein sequence ID" value="MBB6211306.1"/>
    <property type="molecule type" value="Genomic_DNA"/>
</dbReference>
<dbReference type="GO" id="GO:0005886">
    <property type="term" value="C:plasma membrane"/>
    <property type="evidence" value="ECO:0007669"/>
    <property type="project" value="UniProtKB-SubCell"/>
</dbReference>
<evidence type="ECO:0000256" key="1">
    <source>
        <dbReference type="ARBA" id="ARBA00002057"/>
    </source>
</evidence>
<evidence type="ECO:0000256" key="10">
    <source>
        <dbReference type="ARBA" id="ARBA00022692"/>
    </source>
</evidence>
<evidence type="ECO:0000256" key="12">
    <source>
        <dbReference type="ARBA" id="ARBA00022989"/>
    </source>
</evidence>
<keyword evidence="9 15" id="KW-0973">c-di-GMP</keyword>
<comment type="subunit">
    <text evidence="5 15">Tightly associated with the cellulose synthase catalytic subunit.</text>
</comment>
<evidence type="ECO:0000256" key="14">
    <source>
        <dbReference type="ARBA" id="ARBA00033444"/>
    </source>
</evidence>
<comment type="function">
    <text evidence="1 15">Binds the cellulose synthase activator, bis-(3'-5') cyclic diguanylic acid (c-di-GMP).</text>
</comment>